<feature type="domain" description="KAP NTPase" evidence="2">
    <location>
        <begin position="30"/>
        <end position="317"/>
    </location>
</feature>
<dbReference type="EMBL" id="VOBR01000069">
    <property type="protein sequence ID" value="TWP43242.1"/>
    <property type="molecule type" value="Genomic_DNA"/>
</dbReference>
<evidence type="ECO:0000256" key="1">
    <source>
        <dbReference type="SAM" id="Phobius"/>
    </source>
</evidence>
<dbReference type="InterPro" id="IPR011646">
    <property type="entry name" value="KAP_P-loop"/>
</dbReference>
<comment type="caution">
    <text evidence="3">The sequence shown here is derived from an EMBL/GenBank/DDBJ whole genome shotgun (WGS) entry which is preliminary data.</text>
</comment>
<dbReference type="Proteomes" id="UP000316639">
    <property type="component" value="Unassembled WGS sequence"/>
</dbReference>
<keyword evidence="4" id="KW-1185">Reference proteome</keyword>
<dbReference type="RefSeq" id="WP_146361286.1">
    <property type="nucleotide sequence ID" value="NZ_VOBR01000069.1"/>
</dbReference>
<feature type="transmembrane region" description="Helical" evidence="1">
    <location>
        <begin position="350"/>
        <end position="374"/>
    </location>
</feature>
<evidence type="ECO:0000259" key="2">
    <source>
        <dbReference type="Pfam" id="PF07693"/>
    </source>
</evidence>
<dbReference type="SUPFAM" id="SSF52540">
    <property type="entry name" value="P-loop containing nucleoside triphosphate hydrolases"/>
    <property type="match status" value="1"/>
</dbReference>
<evidence type="ECO:0000313" key="4">
    <source>
        <dbReference type="Proteomes" id="UP000316639"/>
    </source>
</evidence>
<gene>
    <name evidence="3" type="ORF">FKR81_42735</name>
</gene>
<reference evidence="3 4" key="1">
    <citation type="submission" date="2019-07" db="EMBL/GenBank/DDBJ databases">
        <title>Lentzea xizangensis sp. nov., isolated from Qinghai-Tibetan Plateau Soils.</title>
        <authorList>
            <person name="Huang J."/>
        </authorList>
    </citation>
    <scope>NUCLEOTIDE SEQUENCE [LARGE SCALE GENOMIC DNA]</scope>
    <source>
        <strain evidence="3 4">FXJ1.1311</strain>
    </source>
</reference>
<keyword evidence="1" id="KW-0812">Transmembrane</keyword>
<dbReference type="AlphaFoldDB" id="A0A563EFY9"/>
<dbReference type="InterPro" id="IPR052754">
    <property type="entry name" value="NTPase_KAP_P-loop"/>
</dbReference>
<keyword evidence="1" id="KW-0472">Membrane</keyword>
<dbReference type="InterPro" id="IPR027417">
    <property type="entry name" value="P-loop_NTPase"/>
</dbReference>
<proteinExistence type="predicted"/>
<protein>
    <submittedName>
        <fullName evidence="3">AAA family ATPase</fullName>
    </submittedName>
</protein>
<dbReference type="Gene3D" id="3.40.50.300">
    <property type="entry name" value="P-loop containing nucleotide triphosphate hydrolases"/>
    <property type="match status" value="1"/>
</dbReference>
<dbReference type="Pfam" id="PF07693">
    <property type="entry name" value="KAP_NTPase"/>
    <property type="match status" value="1"/>
</dbReference>
<accession>A0A563EFY9</accession>
<evidence type="ECO:0000313" key="3">
    <source>
        <dbReference type="EMBL" id="TWP43242.1"/>
    </source>
</evidence>
<name>A0A563EFY9_9PSEU</name>
<feature type="transmembrane region" description="Helical" evidence="1">
    <location>
        <begin position="134"/>
        <end position="152"/>
    </location>
</feature>
<feature type="transmembrane region" description="Helical" evidence="1">
    <location>
        <begin position="172"/>
        <end position="191"/>
    </location>
</feature>
<organism evidence="3 4">
    <name type="scientific">Lentzea tibetensis</name>
    <dbReference type="NCBI Taxonomy" id="2591470"/>
    <lineage>
        <taxon>Bacteria</taxon>
        <taxon>Bacillati</taxon>
        <taxon>Actinomycetota</taxon>
        <taxon>Actinomycetes</taxon>
        <taxon>Pseudonocardiales</taxon>
        <taxon>Pseudonocardiaceae</taxon>
        <taxon>Lentzea</taxon>
    </lineage>
</organism>
<dbReference type="PANTHER" id="PTHR22674">
    <property type="entry name" value="NTPASE, KAP FAMILY P-LOOP DOMAIN-CONTAINING 1"/>
    <property type="match status" value="1"/>
</dbReference>
<keyword evidence="1" id="KW-1133">Transmembrane helix</keyword>
<dbReference type="PANTHER" id="PTHR22674:SF6">
    <property type="entry name" value="NTPASE KAP FAMILY P-LOOP DOMAIN-CONTAINING PROTEIN 1"/>
    <property type="match status" value="1"/>
</dbReference>
<dbReference type="OrthoDB" id="88903at2"/>
<sequence length="376" mass="40736">MTSAAEDGYRRVRPVSDRPISSDDEDFLGYASYAAALVELISDARTETPLTISVQGPWGSGKTSLMRLVERKLEKKTIVVWFNASLHEDAPKPGVALASAVVKKINPYRRWWRRLIDPVATSLVSPASGWRRQILIGVFSGILAGAVVALPSSRELLQAMAGNAAKPIGTGGIATGALLTALFWFAVSRIFNTASAFSRFVASPREEAARGGMDAVRTELARLVSQALRGKRRLLIVVDDVDRGSGGRAMELCDAVGKLLDHEGVVAVLVGTPHAPDLTAVQQDRKYLQRLVQLQLRLPEGEPDAIRAMVRRTLTKKPSSHLTKSQLLAKVRAFGRRANLFSAGVQRPALVDYAIASGYAVAVLLVAFLIRTFFLG</sequence>